<feature type="region of interest" description="Disordered" evidence="5">
    <location>
        <begin position="130"/>
        <end position="204"/>
    </location>
</feature>
<feature type="compositionally biased region" description="Basic and acidic residues" evidence="5">
    <location>
        <begin position="145"/>
        <end position="154"/>
    </location>
</feature>
<keyword evidence="1" id="KW-0479">Metal-binding</keyword>
<dbReference type="EMBL" id="PKPP01001816">
    <property type="protein sequence ID" value="PWA79726.1"/>
    <property type="molecule type" value="Genomic_DNA"/>
</dbReference>
<dbReference type="OrthoDB" id="1939383at2759"/>
<evidence type="ECO:0000256" key="4">
    <source>
        <dbReference type="PROSITE-ProRule" id="PRU00325"/>
    </source>
</evidence>
<dbReference type="PANTHER" id="PTHR31973">
    <property type="entry name" value="POLYPROTEIN, PUTATIVE-RELATED"/>
    <property type="match status" value="1"/>
</dbReference>
<dbReference type="Proteomes" id="UP000245207">
    <property type="component" value="Unassembled WGS sequence"/>
</dbReference>
<accession>A0A2U1P1U3</accession>
<reference evidence="7 8" key="1">
    <citation type="journal article" date="2018" name="Mol. Plant">
        <title>The genome of Artemisia annua provides insight into the evolution of Asteraceae family and artemisinin biosynthesis.</title>
        <authorList>
            <person name="Shen Q."/>
            <person name="Zhang L."/>
            <person name="Liao Z."/>
            <person name="Wang S."/>
            <person name="Yan T."/>
            <person name="Shi P."/>
            <person name="Liu M."/>
            <person name="Fu X."/>
            <person name="Pan Q."/>
            <person name="Wang Y."/>
            <person name="Lv Z."/>
            <person name="Lu X."/>
            <person name="Zhang F."/>
            <person name="Jiang W."/>
            <person name="Ma Y."/>
            <person name="Chen M."/>
            <person name="Hao X."/>
            <person name="Li L."/>
            <person name="Tang Y."/>
            <person name="Lv G."/>
            <person name="Zhou Y."/>
            <person name="Sun X."/>
            <person name="Brodelius P.E."/>
            <person name="Rose J.K.C."/>
            <person name="Tang K."/>
        </authorList>
    </citation>
    <scope>NUCLEOTIDE SEQUENCE [LARGE SCALE GENOMIC DNA]</scope>
    <source>
        <strain evidence="8">cv. Huhao1</strain>
        <tissue evidence="7">Leaf</tissue>
    </source>
</reference>
<dbReference type="PANTHER" id="PTHR31973:SF188">
    <property type="entry name" value="POLYPROTEIN, PUTATIVE-RELATED"/>
    <property type="match status" value="1"/>
</dbReference>
<evidence type="ECO:0000256" key="3">
    <source>
        <dbReference type="ARBA" id="ARBA00022833"/>
    </source>
</evidence>
<evidence type="ECO:0000313" key="8">
    <source>
        <dbReference type="Proteomes" id="UP000245207"/>
    </source>
</evidence>
<name>A0A2U1P1U3_ARTAN</name>
<gene>
    <name evidence="7" type="ORF">CTI12_AA203010</name>
</gene>
<evidence type="ECO:0000256" key="1">
    <source>
        <dbReference type="ARBA" id="ARBA00022723"/>
    </source>
</evidence>
<feature type="domain" description="SWIM-type" evidence="6">
    <location>
        <begin position="53"/>
        <end position="85"/>
    </location>
</feature>
<dbReference type="PROSITE" id="PS50966">
    <property type="entry name" value="ZF_SWIM"/>
    <property type="match status" value="1"/>
</dbReference>
<evidence type="ECO:0000259" key="6">
    <source>
        <dbReference type="PROSITE" id="PS50966"/>
    </source>
</evidence>
<dbReference type="InterPro" id="IPR007527">
    <property type="entry name" value="Znf_SWIM"/>
</dbReference>
<protein>
    <recommendedName>
        <fullName evidence="6">SWIM-type domain-containing protein</fullName>
    </recommendedName>
</protein>
<dbReference type="STRING" id="35608.A0A2U1P1U3"/>
<keyword evidence="2 4" id="KW-0863">Zinc-finger</keyword>
<sequence length="204" mass="24267">MCDSITNNISEAFNSWGWYQFFFRLFCLLNLGEYAFCASNNNRAEVKYKGKRWEVILDERKCTCRFWQVRGLPCVHATTFIAFTRDNYWEKYADIYFTVEKFKEAYALEIGPRPTKDQWVHIETEKKIHPHPPIIKRPVGQPRKNRIEPHDESKRRHKCPRCCEYGHHSRTSKNPPLEPSTTKRGQRKNGAQSKIKVEAFHDRN</sequence>
<dbReference type="AlphaFoldDB" id="A0A2U1P1U3"/>
<dbReference type="GO" id="GO:0008270">
    <property type="term" value="F:zinc ion binding"/>
    <property type="evidence" value="ECO:0007669"/>
    <property type="project" value="UniProtKB-KW"/>
</dbReference>
<dbReference type="Pfam" id="PF04434">
    <property type="entry name" value="SWIM"/>
    <property type="match status" value="1"/>
</dbReference>
<evidence type="ECO:0000256" key="2">
    <source>
        <dbReference type="ARBA" id="ARBA00022771"/>
    </source>
</evidence>
<dbReference type="InterPro" id="IPR006564">
    <property type="entry name" value="Znf_PMZ"/>
</dbReference>
<feature type="compositionally biased region" description="Basic and acidic residues" evidence="5">
    <location>
        <begin position="195"/>
        <end position="204"/>
    </location>
</feature>
<comment type="caution">
    <text evidence="7">The sequence shown here is derived from an EMBL/GenBank/DDBJ whole genome shotgun (WGS) entry which is preliminary data.</text>
</comment>
<organism evidence="7 8">
    <name type="scientific">Artemisia annua</name>
    <name type="common">Sweet wormwood</name>
    <dbReference type="NCBI Taxonomy" id="35608"/>
    <lineage>
        <taxon>Eukaryota</taxon>
        <taxon>Viridiplantae</taxon>
        <taxon>Streptophyta</taxon>
        <taxon>Embryophyta</taxon>
        <taxon>Tracheophyta</taxon>
        <taxon>Spermatophyta</taxon>
        <taxon>Magnoliopsida</taxon>
        <taxon>eudicotyledons</taxon>
        <taxon>Gunneridae</taxon>
        <taxon>Pentapetalae</taxon>
        <taxon>asterids</taxon>
        <taxon>campanulids</taxon>
        <taxon>Asterales</taxon>
        <taxon>Asteraceae</taxon>
        <taxon>Asteroideae</taxon>
        <taxon>Anthemideae</taxon>
        <taxon>Artemisiinae</taxon>
        <taxon>Artemisia</taxon>
    </lineage>
</organism>
<evidence type="ECO:0000256" key="5">
    <source>
        <dbReference type="SAM" id="MobiDB-lite"/>
    </source>
</evidence>
<keyword evidence="8" id="KW-1185">Reference proteome</keyword>
<evidence type="ECO:0000313" key="7">
    <source>
        <dbReference type="EMBL" id="PWA79726.1"/>
    </source>
</evidence>
<keyword evidence="3" id="KW-0862">Zinc</keyword>
<proteinExistence type="predicted"/>
<dbReference type="SMART" id="SM00575">
    <property type="entry name" value="ZnF_PMZ"/>
    <property type="match status" value="1"/>
</dbReference>